<dbReference type="AlphaFoldDB" id="A0A8D9E6H5"/>
<dbReference type="EMBL" id="HBUF01418411">
    <property type="protein sequence ID" value="CAG6740339.1"/>
    <property type="molecule type" value="Transcribed_RNA"/>
</dbReference>
<dbReference type="EMBL" id="HBUF01418412">
    <property type="protein sequence ID" value="CAG6740340.1"/>
    <property type="molecule type" value="Transcribed_RNA"/>
</dbReference>
<organism evidence="1">
    <name type="scientific">Cacopsylla melanoneura</name>
    <dbReference type="NCBI Taxonomy" id="428564"/>
    <lineage>
        <taxon>Eukaryota</taxon>
        <taxon>Metazoa</taxon>
        <taxon>Ecdysozoa</taxon>
        <taxon>Arthropoda</taxon>
        <taxon>Hexapoda</taxon>
        <taxon>Insecta</taxon>
        <taxon>Pterygota</taxon>
        <taxon>Neoptera</taxon>
        <taxon>Paraneoptera</taxon>
        <taxon>Hemiptera</taxon>
        <taxon>Sternorrhyncha</taxon>
        <taxon>Psylloidea</taxon>
        <taxon>Psyllidae</taxon>
        <taxon>Psyllinae</taxon>
        <taxon>Cacopsylla</taxon>
    </lineage>
</organism>
<proteinExistence type="predicted"/>
<accession>A0A8D9E6H5</accession>
<sequence>MHSILEVEYGENVDYLDPCRRIFRKIIGKSSIKSNKKISQRPSQAEIINDRYDRMDHFVDELPIGASGKRKQLRCRFCGTKATTMCVKCNATLHVKCFMAYHTRNSKNQKSKNNSPLCILPD</sequence>
<evidence type="ECO:0000313" key="1">
    <source>
        <dbReference type="EMBL" id="CAG6740340.1"/>
    </source>
</evidence>
<evidence type="ECO:0008006" key="2">
    <source>
        <dbReference type="Google" id="ProtNLM"/>
    </source>
</evidence>
<protein>
    <recommendedName>
        <fullName evidence="2">PiggyBac transposable element-derived protein domain-containing protein</fullName>
    </recommendedName>
</protein>
<name>A0A8D9E6H5_9HEMI</name>
<reference evidence="1" key="1">
    <citation type="submission" date="2021-05" db="EMBL/GenBank/DDBJ databases">
        <authorList>
            <person name="Alioto T."/>
            <person name="Alioto T."/>
            <person name="Gomez Garrido J."/>
        </authorList>
    </citation>
    <scope>NUCLEOTIDE SEQUENCE</scope>
</reference>